<evidence type="ECO:0000313" key="1">
    <source>
        <dbReference type="EMBL" id="MES1921393.1"/>
    </source>
</evidence>
<evidence type="ECO:0000313" key="2">
    <source>
        <dbReference type="Proteomes" id="UP001439008"/>
    </source>
</evidence>
<dbReference type="Proteomes" id="UP001439008">
    <property type="component" value="Unassembled WGS sequence"/>
</dbReference>
<organism evidence="1 2">
    <name type="scientific">Bonamia ostreae</name>
    <dbReference type="NCBI Taxonomy" id="126728"/>
    <lineage>
        <taxon>Eukaryota</taxon>
        <taxon>Sar</taxon>
        <taxon>Rhizaria</taxon>
        <taxon>Endomyxa</taxon>
        <taxon>Ascetosporea</taxon>
        <taxon>Haplosporida</taxon>
        <taxon>Bonamia</taxon>
    </lineage>
</organism>
<protein>
    <submittedName>
        <fullName evidence="1">Uncharacterized protein</fullName>
    </submittedName>
</protein>
<reference evidence="1 2" key="1">
    <citation type="journal article" date="2024" name="BMC Biol.">
        <title>Comparative genomics of Ascetosporea gives new insight into the evolutionary basis for animal parasitism in Rhizaria.</title>
        <authorList>
            <person name="Hiltunen Thoren M."/>
            <person name="Onut-Brannstrom I."/>
            <person name="Alfjorden A."/>
            <person name="Peckova H."/>
            <person name="Swords F."/>
            <person name="Hooper C."/>
            <person name="Holzer A.S."/>
            <person name="Bass D."/>
            <person name="Burki F."/>
        </authorList>
    </citation>
    <scope>NUCLEOTIDE SEQUENCE [LARGE SCALE GENOMIC DNA]</scope>
    <source>
        <strain evidence="1">20-A016</strain>
    </source>
</reference>
<dbReference type="EMBL" id="JBDODL010001305">
    <property type="protein sequence ID" value="MES1921393.1"/>
    <property type="molecule type" value="Genomic_DNA"/>
</dbReference>
<proteinExistence type="predicted"/>
<gene>
    <name evidence="1" type="ORF">MHBO_002924</name>
</gene>
<name>A0ABV2AP02_9EUKA</name>
<accession>A0ABV2AP02</accession>
<comment type="caution">
    <text evidence="1">The sequence shown here is derived from an EMBL/GenBank/DDBJ whole genome shotgun (WGS) entry which is preliminary data.</text>
</comment>
<keyword evidence="2" id="KW-1185">Reference proteome</keyword>
<sequence length="153" mass="17540">MLKLNLIAESITSTISKLSAMFLKSAQTKSPIIIFVNKSVLLPTPKTIENGQNAFCHFWLINNKRKHCHFWLNFTNILQCLVEEKRFENDFETGKICVLKDINSKIKEKEVLVKIKENLVKLFEGNGVKRMEEIVEKIVLGICEEVGVKFDGV</sequence>